<feature type="signal peptide" evidence="1">
    <location>
        <begin position="1"/>
        <end position="18"/>
    </location>
</feature>
<gene>
    <name evidence="2" type="ORF">X975_02710</name>
</gene>
<evidence type="ECO:0000256" key="1">
    <source>
        <dbReference type="SAM" id="SignalP"/>
    </source>
</evidence>
<dbReference type="EMBL" id="KK121272">
    <property type="protein sequence ID" value="KFM80116.1"/>
    <property type="molecule type" value="Genomic_DNA"/>
</dbReference>
<organism evidence="2 3">
    <name type="scientific">Stegodyphus mimosarum</name>
    <name type="common">African social velvet spider</name>
    <dbReference type="NCBI Taxonomy" id="407821"/>
    <lineage>
        <taxon>Eukaryota</taxon>
        <taxon>Metazoa</taxon>
        <taxon>Ecdysozoa</taxon>
        <taxon>Arthropoda</taxon>
        <taxon>Chelicerata</taxon>
        <taxon>Arachnida</taxon>
        <taxon>Araneae</taxon>
        <taxon>Araneomorphae</taxon>
        <taxon>Entelegynae</taxon>
        <taxon>Eresoidea</taxon>
        <taxon>Eresidae</taxon>
        <taxon>Stegodyphus</taxon>
    </lineage>
</organism>
<dbReference type="Proteomes" id="UP000054359">
    <property type="component" value="Unassembled WGS sequence"/>
</dbReference>
<proteinExistence type="predicted"/>
<keyword evidence="1" id="KW-0732">Signal</keyword>
<evidence type="ECO:0000313" key="2">
    <source>
        <dbReference type="EMBL" id="KFM80116.1"/>
    </source>
</evidence>
<sequence length="159" mass="18228">MVTWAIVLVLCLTSFSTADHDNGDHKHDNNENVGQGSNKTDEYENVWRKMICEKNDQTLYRDIESCFRMESKAIRDATEDCIKEALPSSEGTLVSYLTAACKDKSLFEKYEECFSEYEANAAFKKLMEILPPVMACYDEVFKKHDMEPFLSYINMTSAA</sequence>
<accession>A0A087URX7</accession>
<protein>
    <submittedName>
        <fullName evidence="2">Uncharacterized protein</fullName>
    </submittedName>
</protein>
<keyword evidence="3" id="KW-1185">Reference proteome</keyword>
<feature type="non-terminal residue" evidence="2">
    <location>
        <position position="159"/>
    </location>
</feature>
<dbReference type="OMA" id="MICEKND"/>
<evidence type="ECO:0000313" key="3">
    <source>
        <dbReference type="Proteomes" id="UP000054359"/>
    </source>
</evidence>
<reference evidence="2 3" key="1">
    <citation type="submission" date="2013-11" db="EMBL/GenBank/DDBJ databases">
        <title>Genome sequencing of Stegodyphus mimosarum.</title>
        <authorList>
            <person name="Bechsgaard J."/>
        </authorList>
    </citation>
    <scope>NUCLEOTIDE SEQUENCE [LARGE SCALE GENOMIC DNA]</scope>
</reference>
<feature type="chain" id="PRO_5001830813" evidence="1">
    <location>
        <begin position="19"/>
        <end position="159"/>
    </location>
</feature>
<name>A0A087URX7_STEMI</name>
<dbReference type="OrthoDB" id="6421316at2759"/>
<dbReference type="AlphaFoldDB" id="A0A087URX7"/>